<dbReference type="PANTHER" id="PTHR15004">
    <property type="entry name" value="GLUTAMYL-TRNA(GLN) AMIDOTRANSFERASE SUBUNIT C, MITOCHONDRIAL"/>
    <property type="match status" value="1"/>
</dbReference>
<sequence length="95" mass="10800">MKIDKNTTLKIAKLSRIKIDESEIDELSSQLSSIVDWVEQLNEVNTDTVEPLSNVSMAKLPLRKDIENLKDNSEEVLSNAPDKLEKYFVVPKVVE</sequence>
<dbReference type="InterPro" id="IPR003837">
    <property type="entry name" value="GatC"/>
</dbReference>
<dbReference type="GO" id="GO:0070681">
    <property type="term" value="P:glutaminyl-tRNAGln biosynthesis via transamidation"/>
    <property type="evidence" value="ECO:0007669"/>
    <property type="project" value="TreeGrafter"/>
</dbReference>
<dbReference type="NCBIfam" id="TIGR00135">
    <property type="entry name" value="gatC"/>
    <property type="match status" value="1"/>
</dbReference>
<protein>
    <recommendedName>
        <fullName evidence="2">Aspartyl/glutamyl-tRNA(Asn/Gln) amidotransferase subunit C</fullName>
    </recommendedName>
</protein>
<organism evidence="1">
    <name type="scientific">marine metagenome</name>
    <dbReference type="NCBI Taxonomy" id="408172"/>
    <lineage>
        <taxon>unclassified sequences</taxon>
        <taxon>metagenomes</taxon>
        <taxon>ecological metagenomes</taxon>
    </lineage>
</organism>
<dbReference type="HAMAP" id="MF_00122">
    <property type="entry name" value="GatC"/>
    <property type="match status" value="1"/>
</dbReference>
<dbReference type="SUPFAM" id="SSF141000">
    <property type="entry name" value="Glu-tRNAGln amidotransferase C subunit"/>
    <property type="match status" value="1"/>
</dbReference>
<proteinExistence type="inferred from homology"/>
<dbReference type="Pfam" id="PF02686">
    <property type="entry name" value="GatC"/>
    <property type="match status" value="1"/>
</dbReference>
<dbReference type="GO" id="GO:0006450">
    <property type="term" value="P:regulation of translational fidelity"/>
    <property type="evidence" value="ECO:0007669"/>
    <property type="project" value="InterPro"/>
</dbReference>
<dbReference type="EMBL" id="UINC01165869">
    <property type="protein sequence ID" value="SVD67503.1"/>
    <property type="molecule type" value="Genomic_DNA"/>
</dbReference>
<dbReference type="PANTHER" id="PTHR15004:SF0">
    <property type="entry name" value="GLUTAMYL-TRNA(GLN) AMIDOTRANSFERASE SUBUNIT C, MITOCHONDRIAL"/>
    <property type="match status" value="1"/>
</dbReference>
<reference evidence="1" key="1">
    <citation type="submission" date="2018-05" db="EMBL/GenBank/DDBJ databases">
        <authorList>
            <person name="Lanie J.A."/>
            <person name="Ng W.-L."/>
            <person name="Kazmierczak K.M."/>
            <person name="Andrzejewski T.M."/>
            <person name="Davidsen T.M."/>
            <person name="Wayne K.J."/>
            <person name="Tettelin H."/>
            <person name="Glass J.I."/>
            <person name="Rusch D."/>
            <person name="Podicherti R."/>
            <person name="Tsui H.-C.T."/>
            <person name="Winkler M.E."/>
        </authorList>
    </citation>
    <scope>NUCLEOTIDE SEQUENCE</scope>
</reference>
<accession>A0A382X958</accession>
<dbReference type="Gene3D" id="1.10.20.60">
    <property type="entry name" value="Glu-tRNAGln amidotransferase C subunit, N-terminal domain"/>
    <property type="match status" value="1"/>
</dbReference>
<evidence type="ECO:0000313" key="1">
    <source>
        <dbReference type="EMBL" id="SVD67503.1"/>
    </source>
</evidence>
<gene>
    <name evidence="1" type="ORF">METZ01_LOCUS420357</name>
</gene>
<dbReference type="AlphaFoldDB" id="A0A382X958"/>
<dbReference type="InterPro" id="IPR036113">
    <property type="entry name" value="Asp/Glu-ADT_sf_sub_c"/>
</dbReference>
<name>A0A382X958_9ZZZZ</name>
<evidence type="ECO:0008006" key="2">
    <source>
        <dbReference type="Google" id="ProtNLM"/>
    </source>
</evidence>